<dbReference type="PANTHER" id="PTHR31793">
    <property type="entry name" value="4-HYDROXYBENZOYL-COA THIOESTERASE FAMILY MEMBER"/>
    <property type="match status" value="1"/>
</dbReference>
<dbReference type="PANTHER" id="PTHR31793:SF27">
    <property type="entry name" value="NOVEL THIOESTERASE SUPERFAMILY DOMAIN AND SAPOSIN A-TYPE DOMAIN CONTAINING PROTEIN (0610012H03RIK)"/>
    <property type="match status" value="1"/>
</dbReference>
<reference evidence="3" key="1">
    <citation type="submission" date="2021-01" db="EMBL/GenBank/DDBJ databases">
        <title>Fulvivirga kasyanovii gen. nov., sp nov., a novel member of the phylum Bacteroidetes isolated from seawater in a mussel farm.</title>
        <authorList>
            <person name="Zhao L.-H."/>
            <person name="Wang Z.-J."/>
        </authorList>
    </citation>
    <scope>NUCLEOTIDE SEQUENCE</scope>
    <source>
        <strain evidence="3">2943</strain>
    </source>
</reference>
<dbReference type="CDD" id="cd00586">
    <property type="entry name" value="4HBT"/>
    <property type="match status" value="1"/>
</dbReference>
<gene>
    <name evidence="3" type="ORF">JL102_09290</name>
</gene>
<dbReference type="Pfam" id="PF13279">
    <property type="entry name" value="4HBT_2"/>
    <property type="match status" value="1"/>
</dbReference>
<evidence type="ECO:0000256" key="2">
    <source>
        <dbReference type="ARBA" id="ARBA00022801"/>
    </source>
</evidence>
<dbReference type="InterPro" id="IPR050563">
    <property type="entry name" value="4-hydroxybenzoyl-CoA_TE"/>
</dbReference>
<comment type="similarity">
    <text evidence="1">Belongs to the 4-hydroxybenzoyl-CoA thioesterase family.</text>
</comment>
<evidence type="ECO:0000256" key="1">
    <source>
        <dbReference type="ARBA" id="ARBA00005953"/>
    </source>
</evidence>
<protein>
    <submittedName>
        <fullName evidence="3">Thioesterase family protein</fullName>
    </submittedName>
</protein>
<dbReference type="GO" id="GO:0047617">
    <property type="term" value="F:fatty acyl-CoA hydrolase activity"/>
    <property type="evidence" value="ECO:0007669"/>
    <property type="project" value="TreeGrafter"/>
</dbReference>
<evidence type="ECO:0000313" key="3">
    <source>
        <dbReference type="EMBL" id="MBL3656321.1"/>
    </source>
</evidence>
<sequence length="143" mass="16266">MARVKLTLPEKSIFQTEIEVRITDLNYGGHVGNDNILSLMHECRMRFLASLGYKSEIGLGENIGIIISDVIISYKSESFYGDHLTVNISVDDFNKYGFDMFYELINKKTGQQVAIGKTGIVCMNYEKRKVSTIPETFLQQLQK</sequence>
<keyword evidence="2" id="KW-0378">Hydrolase</keyword>
<dbReference type="EMBL" id="JAESIY010000004">
    <property type="protein sequence ID" value="MBL3656321.1"/>
    <property type="molecule type" value="Genomic_DNA"/>
</dbReference>
<name>A0A937K0H1_9BACT</name>
<proteinExistence type="inferred from homology"/>
<accession>A0A937K0H1</accession>
<dbReference type="SUPFAM" id="SSF54637">
    <property type="entry name" value="Thioesterase/thiol ester dehydrase-isomerase"/>
    <property type="match status" value="1"/>
</dbReference>
<dbReference type="RefSeq" id="WP_202244108.1">
    <property type="nucleotide sequence ID" value="NZ_JAESIY010000004.1"/>
</dbReference>
<evidence type="ECO:0000313" key="4">
    <source>
        <dbReference type="Proteomes" id="UP000659388"/>
    </source>
</evidence>
<keyword evidence="4" id="KW-1185">Reference proteome</keyword>
<dbReference type="Proteomes" id="UP000659388">
    <property type="component" value="Unassembled WGS sequence"/>
</dbReference>
<dbReference type="InterPro" id="IPR029069">
    <property type="entry name" value="HotDog_dom_sf"/>
</dbReference>
<dbReference type="AlphaFoldDB" id="A0A937K0H1"/>
<comment type="caution">
    <text evidence="3">The sequence shown here is derived from an EMBL/GenBank/DDBJ whole genome shotgun (WGS) entry which is preliminary data.</text>
</comment>
<organism evidence="3 4">
    <name type="scientific">Fulvivirga sediminis</name>
    <dbReference type="NCBI Taxonomy" id="2803949"/>
    <lineage>
        <taxon>Bacteria</taxon>
        <taxon>Pseudomonadati</taxon>
        <taxon>Bacteroidota</taxon>
        <taxon>Cytophagia</taxon>
        <taxon>Cytophagales</taxon>
        <taxon>Fulvivirgaceae</taxon>
        <taxon>Fulvivirga</taxon>
    </lineage>
</organism>
<dbReference type="Gene3D" id="3.10.129.10">
    <property type="entry name" value="Hotdog Thioesterase"/>
    <property type="match status" value="1"/>
</dbReference>